<evidence type="ECO:0000256" key="7">
    <source>
        <dbReference type="ARBA" id="ARBA00023098"/>
    </source>
</evidence>
<dbReference type="UniPathway" id="UPA00659"/>
<keyword evidence="3" id="KW-0276">Fatty acid metabolism</keyword>
<keyword evidence="13" id="KW-0472">Membrane</keyword>
<dbReference type="GO" id="GO:0004300">
    <property type="term" value="F:enoyl-CoA hydratase activity"/>
    <property type="evidence" value="ECO:0007669"/>
    <property type="project" value="UniProtKB-ARBA"/>
</dbReference>
<dbReference type="Pfam" id="PF00378">
    <property type="entry name" value="ECH_1"/>
    <property type="match status" value="1"/>
</dbReference>
<proteinExistence type="predicted"/>
<dbReference type="AlphaFoldDB" id="A0A158I922"/>
<keyword evidence="13" id="KW-0812">Transmembrane</keyword>
<feature type="domain" description="3-hydroxyacyl-CoA dehydrogenase C-terminal" evidence="14">
    <location>
        <begin position="608"/>
        <end position="691"/>
    </location>
</feature>
<evidence type="ECO:0000256" key="1">
    <source>
        <dbReference type="ARBA" id="ARBA00004275"/>
    </source>
</evidence>
<dbReference type="InterPro" id="IPR029045">
    <property type="entry name" value="ClpP/crotonase-like_dom_sf"/>
</dbReference>
<dbReference type="GO" id="GO:0003857">
    <property type="term" value="F:(3S)-3-hydroxyacyl-CoA dehydrogenase (NAD+) activity"/>
    <property type="evidence" value="ECO:0007669"/>
    <property type="project" value="UniProtKB-EC"/>
</dbReference>
<evidence type="ECO:0000256" key="10">
    <source>
        <dbReference type="ARBA" id="ARBA00023239"/>
    </source>
</evidence>
<dbReference type="PANTHER" id="PTHR23309:SF51">
    <property type="entry name" value="3-HYDROXYACYL-COA DEHYDROGENASE-RELATED"/>
    <property type="match status" value="1"/>
</dbReference>
<keyword evidence="6" id="KW-0520">NAD</keyword>
<evidence type="ECO:0000256" key="4">
    <source>
        <dbReference type="ARBA" id="ARBA00022963"/>
    </source>
</evidence>
<dbReference type="SUPFAM" id="SSF48179">
    <property type="entry name" value="6-phosphogluconate dehydrogenase C-terminal domain-like"/>
    <property type="match status" value="2"/>
</dbReference>
<dbReference type="InterPro" id="IPR006176">
    <property type="entry name" value="3-OHacyl-CoA_DH_NAD-bd"/>
</dbReference>
<dbReference type="InterPro" id="IPR008927">
    <property type="entry name" value="6-PGluconate_DH-like_C_sf"/>
</dbReference>
<keyword evidence="4" id="KW-0442">Lipid degradation</keyword>
<evidence type="ECO:0000259" key="15">
    <source>
        <dbReference type="Pfam" id="PF02737"/>
    </source>
</evidence>
<evidence type="ECO:0000256" key="11">
    <source>
        <dbReference type="ARBA" id="ARBA00023268"/>
    </source>
</evidence>
<evidence type="ECO:0000259" key="14">
    <source>
        <dbReference type="Pfam" id="PF00725"/>
    </source>
</evidence>
<evidence type="ECO:0000256" key="2">
    <source>
        <dbReference type="ARBA" id="ARBA00005005"/>
    </source>
</evidence>
<feature type="domain" description="3-hydroxyacyl-CoA dehydrogenase NAD binding" evidence="15">
    <location>
        <begin position="299"/>
        <end position="474"/>
    </location>
</feature>
<keyword evidence="7" id="KW-0443">Lipid metabolism</keyword>
<keyword evidence="5" id="KW-0560">Oxidoreductase</keyword>
<dbReference type="InterPro" id="IPR036291">
    <property type="entry name" value="NAD(P)-bd_dom_sf"/>
</dbReference>
<dbReference type="GO" id="GO:0070403">
    <property type="term" value="F:NAD+ binding"/>
    <property type="evidence" value="ECO:0007669"/>
    <property type="project" value="InterPro"/>
</dbReference>
<dbReference type="GO" id="GO:0016853">
    <property type="term" value="F:isomerase activity"/>
    <property type="evidence" value="ECO:0007669"/>
    <property type="project" value="UniProtKB-KW"/>
</dbReference>
<keyword evidence="10" id="KW-0456">Lyase</keyword>
<protein>
    <submittedName>
        <fullName evidence="16">Fatty acid degradation protein</fullName>
    </submittedName>
</protein>
<accession>A0A158I922</accession>
<evidence type="ECO:0000256" key="5">
    <source>
        <dbReference type="ARBA" id="ARBA00023002"/>
    </source>
</evidence>
<evidence type="ECO:0000256" key="3">
    <source>
        <dbReference type="ARBA" id="ARBA00022832"/>
    </source>
</evidence>
<organism evidence="16 17">
    <name type="scientific">Caballeronia choica</name>
    <dbReference type="NCBI Taxonomy" id="326476"/>
    <lineage>
        <taxon>Bacteria</taxon>
        <taxon>Pseudomonadati</taxon>
        <taxon>Pseudomonadota</taxon>
        <taxon>Betaproteobacteria</taxon>
        <taxon>Burkholderiales</taxon>
        <taxon>Burkholderiaceae</taxon>
        <taxon>Caballeronia</taxon>
    </lineage>
</organism>
<dbReference type="FunFam" id="1.10.1040.50:FF:000006">
    <property type="entry name" value="Peroxisomal bifunctional enzyme"/>
    <property type="match status" value="1"/>
</dbReference>
<evidence type="ECO:0000256" key="8">
    <source>
        <dbReference type="ARBA" id="ARBA00023140"/>
    </source>
</evidence>
<evidence type="ECO:0000256" key="9">
    <source>
        <dbReference type="ARBA" id="ARBA00023235"/>
    </source>
</evidence>
<feature type="domain" description="3-hydroxyacyl-CoA dehydrogenase C-terminal" evidence="14">
    <location>
        <begin position="480"/>
        <end position="572"/>
    </location>
</feature>
<dbReference type="SUPFAM" id="SSF51735">
    <property type="entry name" value="NAD(P)-binding Rossmann-fold domains"/>
    <property type="match status" value="1"/>
</dbReference>
<dbReference type="Gene3D" id="3.40.50.720">
    <property type="entry name" value="NAD(P)-binding Rossmann-like Domain"/>
    <property type="match status" value="1"/>
</dbReference>
<comment type="pathway">
    <text evidence="2">Lipid metabolism; fatty acid beta-oxidation.</text>
</comment>
<dbReference type="InterPro" id="IPR006108">
    <property type="entry name" value="3HC_DH_C"/>
</dbReference>
<comment type="catalytic activity">
    <reaction evidence="12">
        <text>a (3S)-3-hydroxyacyl-CoA + NAD(+) = a 3-oxoacyl-CoA + NADH + H(+)</text>
        <dbReference type="Rhea" id="RHEA:22432"/>
        <dbReference type="ChEBI" id="CHEBI:15378"/>
        <dbReference type="ChEBI" id="CHEBI:57318"/>
        <dbReference type="ChEBI" id="CHEBI:57540"/>
        <dbReference type="ChEBI" id="CHEBI:57945"/>
        <dbReference type="ChEBI" id="CHEBI:90726"/>
        <dbReference type="EC" id="1.1.1.35"/>
    </reaction>
</comment>
<keyword evidence="11" id="KW-0511">Multifunctional enzyme</keyword>
<reference evidence="16" key="1">
    <citation type="submission" date="2016-01" db="EMBL/GenBank/DDBJ databases">
        <authorList>
            <person name="Peeters C."/>
        </authorList>
    </citation>
    <scope>NUCLEOTIDE SEQUENCE [LARGE SCALE GENOMIC DNA]</scope>
    <source>
        <strain evidence="16">LMG 22940</strain>
    </source>
</reference>
<dbReference type="CDD" id="cd06558">
    <property type="entry name" value="crotonase-like"/>
    <property type="match status" value="1"/>
</dbReference>
<name>A0A158I922_9BURK</name>
<keyword evidence="13" id="KW-1133">Transmembrane helix</keyword>
<dbReference type="GO" id="GO:0006635">
    <property type="term" value="P:fatty acid beta-oxidation"/>
    <property type="evidence" value="ECO:0007669"/>
    <property type="project" value="UniProtKB-UniPathway"/>
</dbReference>
<sequence length="697" mass="75719">MVMESAYVVKDGIAVVSFDNPPVNSLSAAQRKALHEQVLHAAQRDDVQAIVVTGGGGPFCGGAEIREFNTPAQKASPTMPELIEGLDKVDTLLIAAIGGFAFGAGLELAMALHYRVLGAYAQLGLPEVKFGFLPGAGGTQRLPRLIPMEHAAPLMLSGAPLGAQSAFDHGLVDILSHGDLLEDTLDFARKLIAAKAPLRRTSALSPRMESAPADLFATLRADIEKRTPGHKGKLSIVDCCEAAVTLPFEAGREFERARFLELLATPESKALRYNFFAERQAAKIAGVSKDARPHDIRRAAVIGAGTMGAGIAICFMNAGIPVSLVDTQREGLERGMATIRGVYDTQVEKGRLTQEARERALQRVTPSLDLAAAVSDADIVVEAVFERLDLKQQIFRDLERLAPKGAILATNTSMLDIDQIAAVTAREADVIGMHFFSPAHVMRLVEVVRCAKTSDDVLVTVMQLARKLQKTAVLSRVCDGFIGNRMLQRYLQQALFLLDEGCGIAQIDTAMEKFGMAMGPFAVGDLSGLDIGWSIRKRRYVEQPEMIYSRIADRICEAGRLGQKTGEGWYRYEPGSRKRLQDPEVDRILHAHREATGVAQRAVSDEEIVDRLMLALANEGARILDELVAQRASDIDVVYATGYGFPVTKGGPMHYANTLGLDEVLARIRKYQQGYQGGQWQPSPFIVKLAGQGASFE</sequence>
<dbReference type="Gene3D" id="3.90.226.10">
    <property type="entry name" value="2-enoyl-CoA Hydratase, Chain A, domain 1"/>
    <property type="match status" value="1"/>
</dbReference>
<dbReference type="Pfam" id="PF02737">
    <property type="entry name" value="3HCDH_N"/>
    <property type="match status" value="1"/>
</dbReference>
<evidence type="ECO:0000256" key="6">
    <source>
        <dbReference type="ARBA" id="ARBA00023027"/>
    </source>
</evidence>
<dbReference type="SUPFAM" id="SSF52096">
    <property type="entry name" value="ClpP/crotonase"/>
    <property type="match status" value="1"/>
</dbReference>
<evidence type="ECO:0000256" key="12">
    <source>
        <dbReference type="ARBA" id="ARBA00049556"/>
    </source>
</evidence>
<comment type="caution">
    <text evidence="16">The sequence shown here is derived from an EMBL/GenBank/DDBJ whole genome shotgun (WGS) entry which is preliminary data.</text>
</comment>
<dbReference type="FunFam" id="3.40.50.720:FF:000009">
    <property type="entry name" value="Fatty oxidation complex, alpha subunit"/>
    <property type="match status" value="1"/>
</dbReference>
<feature type="transmembrane region" description="Helical" evidence="13">
    <location>
        <begin position="92"/>
        <end position="112"/>
    </location>
</feature>
<dbReference type="Gene3D" id="1.10.1040.50">
    <property type="match status" value="1"/>
</dbReference>
<dbReference type="EMBL" id="FCON02000022">
    <property type="protein sequence ID" value="SAL52621.1"/>
    <property type="molecule type" value="Genomic_DNA"/>
</dbReference>
<dbReference type="PANTHER" id="PTHR23309">
    <property type="entry name" value="3-HYDROXYACYL-COA DEHYROGENASE"/>
    <property type="match status" value="1"/>
</dbReference>
<dbReference type="Proteomes" id="UP000054770">
    <property type="component" value="Unassembled WGS sequence"/>
</dbReference>
<evidence type="ECO:0000256" key="13">
    <source>
        <dbReference type="SAM" id="Phobius"/>
    </source>
</evidence>
<dbReference type="Pfam" id="PF00725">
    <property type="entry name" value="3HCDH"/>
    <property type="match status" value="2"/>
</dbReference>
<dbReference type="InterPro" id="IPR001753">
    <property type="entry name" value="Enoyl-CoA_hydra/iso"/>
</dbReference>
<gene>
    <name evidence="16" type="ORF">AWB68_02564</name>
</gene>
<keyword evidence="8" id="KW-0576">Peroxisome</keyword>
<evidence type="ECO:0000313" key="16">
    <source>
        <dbReference type="EMBL" id="SAL52621.1"/>
    </source>
</evidence>
<keyword evidence="17" id="KW-1185">Reference proteome</keyword>
<keyword evidence="9" id="KW-0413">Isomerase</keyword>
<evidence type="ECO:0000313" key="17">
    <source>
        <dbReference type="Proteomes" id="UP000054770"/>
    </source>
</evidence>
<comment type="subcellular location">
    <subcellularLocation>
        <location evidence="1">Peroxisome</location>
    </subcellularLocation>
</comment>